<dbReference type="PANTHER" id="PTHR30469:SF15">
    <property type="entry name" value="HLYD FAMILY OF SECRETION PROTEINS"/>
    <property type="match status" value="1"/>
</dbReference>
<dbReference type="InterPro" id="IPR058625">
    <property type="entry name" value="MdtA-like_BSH"/>
</dbReference>
<keyword evidence="2" id="KW-0175">Coiled coil</keyword>
<dbReference type="Gene3D" id="2.40.30.170">
    <property type="match status" value="1"/>
</dbReference>
<reference evidence="6 7" key="1">
    <citation type="submission" date="2016-12" db="EMBL/GenBank/DDBJ databases">
        <authorList>
            <person name="Song W.-J."/>
            <person name="Kurnit D.M."/>
        </authorList>
    </citation>
    <scope>NUCLEOTIDE SEQUENCE [LARGE SCALE GENOMIC DNA]</scope>
    <source>
        <strain evidence="6 7">DSM 18488</strain>
    </source>
</reference>
<evidence type="ECO:0000313" key="7">
    <source>
        <dbReference type="Proteomes" id="UP000184603"/>
    </source>
</evidence>
<evidence type="ECO:0000256" key="2">
    <source>
        <dbReference type="SAM" id="Coils"/>
    </source>
</evidence>
<feature type="domain" description="CusB-like beta-barrel" evidence="4">
    <location>
        <begin position="198"/>
        <end position="268"/>
    </location>
</feature>
<dbReference type="Pfam" id="PF25954">
    <property type="entry name" value="Beta-barrel_RND_2"/>
    <property type="match status" value="1"/>
</dbReference>
<dbReference type="InterPro" id="IPR058792">
    <property type="entry name" value="Beta-barrel_RND_2"/>
</dbReference>
<dbReference type="Pfam" id="PF25989">
    <property type="entry name" value="YknX_C"/>
    <property type="match status" value="1"/>
</dbReference>
<dbReference type="InterPro" id="IPR058637">
    <property type="entry name" value="YknX-like_C"/>
</dbReference>
<evidence type="ECO:0000256" key="1">
    <source>
        <dbReference type="ARBA" id="ARBA00009477"/>
    </source>
</evidence>
<dbReference type="NCBIfam" id="TIGR01730">
    <property type="entry name" value="RND_mfp"/>
    <property type="match status" value="1"/>
</dbReference>
<dbReference type="Gene3D" id="2.40.50.100">
    <property type="match status" value="1"/>
</dbReference>
<name>A0A1M7Y8I9_9BACT</name>
<dbReference type="Proteomes" id="UP000184603">
    <property type="component" value="Unassembled WGS sequence"/>
</dbReference>
<dbReference type="AlphaFoldDB" id="A0A1M7Y8I9"/>
<accession>A0A1M7Y8I9</accession>
<evidence type="ECO:0000259" key="5">
    <source>
        <dbReference type="Pfam" id="PF25989"/>
    </source>
</evidence>
<dbReference type="EMBL" id="FRFE01000011">
    <property type="protein sequence ID" value="SHO48929.1"/>
    <property type="molecule type" value="Genomic_DNA"/>
</dbReference>
<dbReference type="Pfam" id="PF25917">
    <property type="entry name" value="BSH_RND"/>
    <property type="match status" value="1"/>
</dbReference>
<evidence type="ECO:0000259" key="4">
    <source>
        <dbReference type="Pfam" id="PF25954"/>
    </source>
</evidence>
<sequence>MKSLWRACGVALLFSLLFGCRTEDPEARSKVELPIQKVTVAEVQLSPVTNQIEVLGTVASKNRAEISTKVSGTISTMPVVLGSEVRKGDVLLEISAGEIDARLRRAQAEFQQARRNLDREKKLLAKNAATPETVKSLEESLTITEAAYEEAQTMQGYTHITAPFDGRVTRKMANRGDLATPGKPLLDIEDETQLQVLTEIPEAMIIHMKQGDQLSVRLPSANLTVIGTVTEVAPTANPSTRSGPVKLDIQAHSDLRPGQFARVVLTRKNTDTLTVSNKALVMHGQMEQMFVVDENIARLRLVRTGSRYGDTLEVLSGLAQGERVVVEGQNLLKDGQPVTFQ</sequence>
<evidence type="ECO:0000313" key="6">
    <source>
        <dbReference type="EMBL" id="SHO48929.1"/>
    </source>
</evidence>
<protein>
    <submittedName>
        <fullName evidence="6">RND family efflux transporter, MFP subunit</fullName>
    </submittedName>
</protein>
<dbReference type="Gene3D" id="1.10.287.470">
    <property type="entry name" value="Helix hairpin bin"/>
    <property type="match status" value="1"/>
</dbReference>
<dbReference type="Gene3D" id="2.40.420.20">
    <property type="match status" value="1"/>
</dbReference>
<proteinExistence type="inferred from homology"/>
<dbReference type="GO" id="GO:0015562">
    <property type="term" value="F:efflux transmembrane transporter activity"/>
    <property type="evidence" value="ECO:0007669"/>
    <property type="project" value="TreeGrafter"/>
</dbReference>
<comment type="similarity">
    <text evidence="1">Belongs to the membrane fusion protein (MFP) (TC 8.A.1) family.</text>
</comment>
<dbReference type="InterPro" id="IPR006143">
    <property type="entry name" value="RND_pump_MFP"/>
</dbReference>
<keyword evidence="7" id="KW-1185">Reference proteome</keyword>
<feature type="coiled-coil region" evidence="2">
    <location>
        <begin position="96"/>
        <end position="154"/>
    </location>
</feature>
<feature type="domain" description="YknX-like C-terminal permuted SH3-like" evidence="5">
    <location>
        <begin position="273"/>
        <end position="339"/>
    </location>
</feature>
<dbReference type="PANTHER" id="PTHR30469">
    <property type="entry name" value="MULTIDRUG RESISTANCE PROTEIN MDTA"/>
    <property type="match status" value="1"/>
</dbReference>
<dbReference type="OrthoDB" id="176710at2"/>
<dbReference type="SUPFAM" id="SSF111369">
    <property type="entry name" value="HlyD-like secretion proteins"/>
    <property type="match status" value="1"/>
</dbReference>
<gene>
    <name evidence="6" type="ORF">SAMN02745220_02544</name>
</gene>
<organism evidence="6 7">
    <name type="scientific">Desulfopila aestuarii DSM 18488</name>
    <dbReference type="NCBI Taxonomy" id="1121416"/>
    <lineage>
        <taxon>Bacteria</taxon>
        <taxon>Pseudomonadati</taxon>
        <taxon>Thermodesulfobacteriota</taxon>
        <taxon>Desulfobulbia</taxon>
        <taxon>Desulfobulbales</taxon>
        <taxon>Desulfocapsaceae</taxon>
        <taxon>Desulfopila</taxon>
    </lineage>
</organism>
<evidence type="ECO:0000259" key="3">
    <source>
        <dbReference type="Pfam" id="PF25917"/>
    </source>
</evidence>
<dbReference type="PROSITE" id="PS51257">
    <property type="entry name" value="PROKAR_LIPOPROTEIN"/>
    <property type="match status" value="1"/>
</dbReference>
<dbReference type="RefSeq" id="WP_073613833.1">
    <property type="nucleotide sequence ID" value="NZ_FRFE01000011.1"/>
</dbReference>
<dbReference type="GO" id="GO:1990281">
    <property type="term" value="C:efflux pump complex"/>
    <property type="evidence" value="ECO:0007669"/>
    <property type="project" value="TreeGrafter"/>
</dbReference>
<feature type="domain" description="Multidrug resistance protein MdtA-like barrel-sandwich hybrid" evidence="3">
    <location>
        <begin position="62"/>
        <end position="184"/>
    </location>
</feature>
<dbReference type="STRING" id="1121416.SAMN02745220_02544"/>